<feature type="signal peptide" evidence="2">
    <location>
        <begin position="1"/>
        <end position="20"/>
    </location>
</feature>
<feature type="coiled-coil region" evidence="1">
    <location>
        <begin position="531"/>
        <end position="615"/>
    </location>
</feature>
<feature type="chain" id="PRO_5029833327" evidence="2">
    <location>
        <begin position="21"/>
        <end position="847"/>
    </location>
</feature>
<name>A0A7J5PV27_9BACE</name>
<dbReference type="Proteomes" id="UP000434604">
    <property type="component" value="Unassembled WGS sequence"/>
</dbReference>
<accession>A0A7J5PV27</accession>
<reference evidence="3 4" key="1">
    <citation type="journal article" date="2019" name="Nat. Med.">
        <title>A library of human gut bacterial isolates paired with longitudinal multiomics data enables mechanistic microbiome research.</title>
        <authorList>
            <person name="Poyet M."/>
            <person name="Groussin M."/>
            <person name="Gibbons S.M."/>
            <person name="Avila-Pacheco J."/>
            <person name="Jiang X."/>
            <person name="Kearney S.M."/>
            <person name="Perrotta A.R."/>
            <person name="Berdy B."/>
            <person name="Zhao S."/>
            <person name="Lieberman T.D."/>
            <person name="Swanson P.K."/>
            <person name="Smith M."/>
            <person name="Roesemann S."/>
            <person name="Alexander J.E."/>
            <person name="Rich S.A."/>
            <person name="Livny J."/>
            <person name="Vlamakis H."/>
            <person name="Clish C."/>
            <person name="Bullock K."/>
            <person name="Deik A."/>
            <person name="Scott J."/>
            <person name="Pierce K.A."/>
            <person name="Xavier R.J."/>
            <person name="Alm E.J."/>
        </authorList>
    </citation>
    <scope>NUCLEOTIDE SEQUENCE [LARGE SCALE GENOMIC DNA]</scope>
    <source>
        <strain evidence="3 4">BIOML-A58</strain>
    </source>
</reference>
<sequence length="847" mass="96292">MKKYLLLLVTLCVFAIQVKAQYVRVNYDKKTIAAMVGAYGAETVAEVYYNEQVKNILDKYSAAEVAAAGIFLSKYMDRKGMTELGILASSTENYYYRRIYNLVSAQIMPKIWTVAGMMLRSPQTALYWGSYLMKICGETKSLCMQFESVVTNSELSFKDIAFLELDPRIAALFKLSESGDIDWQTMFDDFGNISSNFTKENLQDDIDKLYNMGVDLATTGGDNLSEKILGSSSFNDLLQGKTKMVINAVKGSYQLYEQMDKSIGNTLLSLVGGQDNVSSLFNMSNYNLSLWVTDYLHEAVGQYYTQRWYIYRRDAGSETLCDYNPPTDDNSVINGGEWVRFETGDAGFYPNAAQVEQILSNSERHAGWSRAKVNQLNSGNDGYTYSINYWRNGYVISRNGKQTKKAYAYSISVTKSWNHTEVIYEDLFDSYTMDLNAFKAQLTARLSEYNDNEEGYTYYIGSDAKKYYQATDAAKLKGCESVIISVTCHDGATLIFGTTSYKCRTCGGSLNAHTKECVMQTTLSGNESLDLSELDEKEKEYQQQISLLQSQIGQLENENTELIKKIASASVEDAARYRQQYNQNKSRITRLQTELAGWQKKMEELAEARAEANEDNAVPTDDYYRIPAILQDCKTAYSLTWQGDGWWEGYSYLRKATAPNIKGTVTFKATVSIARKPKYFLGIKIHRAIIQISWELTAEYTDTEVVDVLQLDPQKSDADRAKEVNNRISEIARQYPNCQVSTEYMKSAPAEEDQSEDAYHLLWSSDRLQVARQVDSRLTKIYADLVSLEKMMHYKRSIIDVLKDVAPVIRDDQGRRLTLVEQCRKRWLRGAANSLHSVDYNGKYEEE</sequence>
<evidence type="ECO:0000313" key="4">
    <source>
        <dbReference type="Proteomes" id="UP000434604"/>
    </source>
</evidence>
<gene>
    <name evidence="3" type="ORF">GA398_13950</name>
</gene>
<keyword evidence="1" id="KW-0175">Coiled coil</keyword>
<evidence type="ECO:0000256" key="1">
    <source>
        <dbReference type="SAM" id="Coils"/>
    </source>
</evidence>
<dbReference type="RefSeq" id="WP_151934932.1">
    <property type="nucleotide sequence ID" value="NZ_WDED01000020.1"/>
</dbReference>
<comment type="caution">
    <text evidence="3">The sequence shown here is derived from an EMBL/GenBank/DDBJ whole genome shotgun (WGS) entry which is preliminary data.</text>
</comment>
<dbReference type="AlphaFoldDB" id="A0A7J5PV27"/>
<evidence type="ECO:0000256" key="2">
    <source>
        <dbReference type="SAM" id="SignalP"/>
    </source>
</evidence>
<dbReference type="EMBL" id="WDED01000020">
    <property type="protein sequence ID" value="KAB6146840.1"/>
    <property type="molecule type" value="Genomic_DNA"/>
</dbReference>
<proteinExistence type="predicted"/>
<organism evidence="3 4">
    <name type="scientific">Bacteroides xylanisolvens</name>
    <dbReference type="NCBI Taxonomy" id="371601"/>
    <lineage>
        <taxon>Bacteria</taxon>
        <taxon>Pseudomonadati</taxon>
        <taxon>Bacteroidota</taxon>
        <taxon>Bacteroidia</taxon>
        <taxon>Bacteroidales</taxon>
        <taxon>Bacteroidaceae</taxon>
        <taxon>Bacteroides</taxon>
    </lineage>
</organism>
<evidence type="ECO:0000313" key="3">
    <source>
        <dbReference type="EMBL" id="KAB6146840.1"/>
    </source>
</evidence>
<protein>
    <submittedName>
        <fullName evidence="3">Uncharacterized protein</fullName>
    </submittedName>
</protein>
<keyword evidence="2" id="KW-0732">Signal</keyword>